<comment type="caution">
    <text evidence="12">The sequence shown here is derived from an EMBL/GenBank/DDBJ whole genome shotgun (WGS) entry which is preliminary data.</text>
</comment>
<organism evidence="12 13">
    <name type="scientific">Candidatus Magnetobacterium casense</name>
    <dbReference type="NCBI Taxonomy" id="1455061"/>
    <lineage>
        <taxon>Bacteria</taxon>
        <taxon>Pseudomonadati</taxon>
        <taxon>Nitrospirota</taxon>
        <taxon>Thermodesulfovibrionia</taxon>
        <taxon>Thermodesulfovibrionales</taxon>
        <taxon>Candidatus Magnetobacteriaceae</taxon>
        <taxon>Candidatus Magnetobacterium</taxon>
    </lineage>
</organism>
<keyword evidence="10" id="KW-0238">DNA-binding</keyword>
<keyword evidence="9" id="KW-0805">Transcription regulation</keyword>
<evidence type="ECO:0000313" key="13">
    <source>
        <dbReference type="Proteomes" id="UP001196980"/>
    </source>
</evidence>
<evidence type="ECO:0000256" key="9">
    <source>
        <dbReference type="ARBA" id="ARBA00023015"/>
    </source>
</evidence>
<evidence type="ECO:0000256" key="2">
    <source>
        <dbReference type="ARBA" id="ARBA00007957"/>
    </source>
</evidence>
<dbReference type="InterPro" id="IPR002481">
    <property type="entry name" value="FUR"/>
</dbReference>
<comment type="subcellular location">
    <subcellularLocation>
        <location evidence="1">Cytoplasm</location>
    </subcellularLocation>
</comment>
<comment type="subunit">
    <text evidence="3">Homodimer.</text>
</comment>
<sequence>MEKQAKAFCDFLTRNKLKMTYQREIILSIFLDSKRHLSPEELYRLVDDRDKSIGQATVYRTLRLFVASGIAREEDFGDGVKRYEAIYGLSHHDHLICVHCKKMIEVVDPNIEILQEELAKAHGFKIMSHKMDIYGLCIECKDIETLF</sequence>
<evidence type="ECO:0000313" key="12">
    <source>
        <dbReference type="EMBL" id="MBV6341137.1"/>
    </source>
</evidence>
<dbReference type="EMBL" id="JABXWD010000075">
    <property type="protein sequence ID" value="MBV6341137.1"/>
    <property type="molecule type" value="Genomic_DNA"/>
</dbReference>
<evidence type="ECO:0000256" key="10">
    <source>
        <dbReference type="ARBA" id="ARBA00023125"/>
    </source>
</evidence>
<keyword evidence="5" id="KW-0963">Cytoplasm</keyword>
<dbReference type="InterPro" id="IPR036388">
    <property type="entry name" value="WH-like_DNA-bd_sf"/>
</dbReference>
<dbReference type="CDD" id="cd07153">
    <property type="entry name" value="Fur_like"/>
    <property type="match status" value="1"/>
</dbReference>
<evidence type="ECO:0000256" key="11">
    <source>
        <dbReference type="ARBA" id="ARBA00023163"/>
    </source>
</evidence>
<proteinExistence type="inferred from homology"/>
<dbReference type="InterPro" id="IPR036390">
    <property type="entry name" value="WH_DNA-bd_sf"/>
</dbReference>
<evidence type="ECO:0000256" key="5">
    <source>
        <dbReference type="ARBA" id="ARBA00022490"/>
    </source>
</evidence>
<evidence type="ECO:0000256" key="3">
    <source>
        <dbReference type="ARBA" id="ARBA00011738"/>
    </source>
</evidence>
<dbReference type="Gene3D" id="3.30.1490.190">
    <property type="match status" value="1"/>
</dbReference>
<dbReference type="Pfam" id="PF01475">
    <property type="entry name" value="FUR"/>
    <property type="match status" value="1"/>
</dbReference>
<dbReference type="PANTHER" id="PTHR33202:SF2">
    <property type="entry name" value="FERRIC UPTAKE REGULATION PROTEIN"/>
    <property type="match status" value="1"/>
</dbReference>
<keyword evidence="6" id="KW-0678">Repressor</keyword>
<dbReference type="PANTHER" id="PTHR33202">
    <property type="entry name" value="ZINC UPTAKE REGULATION PROTEIN"/>
    <property type="match status" value="1"/>
</dbReference>
<reference evidence="12 13" key="1">
    <citation type="journal article" date="2020" name="J Geophys Res Biogeosci">
        <title>Magnetotaxis as an Adaptation to Enable Bacterial Shuttling of Microbial Sulfur and Sulfur Cycling Across Aquatic Oxic#Anoxic Interfaces.</title>
        <authorList>
            <person name="Li J."/>
            <person name="Liu P."/>
            <person name="Wang J."/>
            <person name="Roberts A.P."/>
            <person name="Pan Y."/>
        </authorList>
    </citation>
    <scope>NUCLEOTIDE SEQUENCE [LARGE SCALE GENOMIC DNA]</scope>
    <source>
        <strain evidence="12 13">MYR-1_YQ</strain>
    </source>
</reference>
<name>A0ABS6RXH5_9BACT</name>
<gene>
    <name evidence="12" type="ORF">HWQ67_06020</name>
</gene>
<dbReference type="InterPro" id="IPR043135">
    <property type="entry name" value="Fur_C"/>
</dbReference>
<keyword evidence="7" id="KW-0479">Metal-binding</keyword>
<evidence type="ECO:0000256" key="6">
    <source>
        <dbReference type="ARBA" id="ARBA00022491"/>
    </source>
</evidence>
<dbReference type="Gene3D" id="1.10.10.10">
    <property type="entry name" value="Winged helix-like DNA-binding domain superfamily/Winged helix DNA-binding domain"/>
    <property type="match status" value="1"/>
</dbReference>
<dbReference type="Proteomes" id="UP001196980">
    <property type="component" value="Unassembled WGS sequence"/>
</dbReference>
<keyword evidence="8" id="KW-0862">Zinc</keyword>
<comment type="similarity">
    <text evidence="2">Belongs to the Fur family.</text>
</comment>
<dbReference type="SUPFAM" id="SSF46785">
    <property type="entry name" value="Winged helix' DNA-binding domain"/>
    <property type="match status" value="1"/>
</dbReference>
<evidence type="ECO:0000256" key="7">
    <source>
        <dbReference type="ARBA" id="ARBA00022723"/>
    </source>
</evidence>
<accession>A0ABS6RXH5</accession>
<evidence type="ECO:0000256" key="8">
    <source>
        <dbReference type="ARBA" id="ARBA00022833"/>
    </source>
</evidence>
<evidence type="ECO:0000256" key="1">
    <source>
        <dbReference type="ARBA" id="ARBA00004496"/>
    </source>
</evidence>
<keyword evidence="11" id="KW-0804">Transcription</keyword>
<protein>
    <recommendedName>
        <fullName evidence="4">Ferric uptake regulation protein</fullName>
    </recommendedName>
</protein>
<keyword evidence="13" id="KW-1185">Reference proteome</keyword>
<evidence type="ECO:0000256" key="4">
    <source>
        <dbReference type="ARBA" id="ARBA00020910"/>
    </source>
</evidence>
<dbReference type="RefSeq" id="WP_218251756.1">
    <property type="nucleotide sequence ID" value="NZ_JABXWD010000075.1"/>
</dbReference>